<dbReference type="GeneID" id="115803210"/>
<gene>
    <name evidence="2" type="primary">DEFB108B</name>
</gene>
<keyword evidence="1" id="KW-1185">Reference proteome</keyword>
<accession>A0A7F8K6F0</accession>
<dbReference type="InParanoid" id="A0A7F8K6F0"/>
<dbReference type="AlphaFoldDB" id="A0A7F8K6F0"/>
<organism evidence="1 2">
    <name type="scientific">Delphinapterus leucas</name>
    <name type="common">Beluga whale</name>
    <dbReference type="NCBI Taxonomy" id="9749"/>
    <lineage>
        <taxon>Eukaryota</taxon>
        <taxon>Metazoa</taxon>
        <taxon>Chordata</taxon>
        <taxon>Craniata</taxon>
        <taxon>Vertebrata</taxon>
        <taxon>Euteleostomi</taxon>
        <taxon>Mammalia</taxon>
        <taxon>Eutheria</taxon>
        <taxon>Laurasiatheria</taxon>
        <taxon>Artiodactyla</taxon>
        <taxon>Whippomorpha</taxon>
        <taxon>Cetacea</taxon>
        <taxon>Odontoceti</taxon>
        <taxon>Monodontidae</taxon>
        <taxon>Delphinapterus</taxon>
    </lineage>
</organism>
<dbReference type="RefSeq" id="XP_030618376.1">
    <property type="nucleotide sequence ID" value="XM_030762516.1"/>
</dbReference>
<evidence type="ECO:0000313" key="1">
    <source>
        <dbReference type="Proteomes" id="UP000248483"/>
    </source>
</evidence>
<evidence type="ECO:0000313" key="2">
    <source>
        <dbReference type="RefSeq" id="XP_030618376.1"/>
    </source>
</evidence>
<dbReference type="KEGG" id="dle:115803210"/>
<name>A0A7F8K6F0_DELLE</name>
<sequence>MFHTEQLFGESIFTPQKPVRQGQLLAEGRAGFKEVCERPNGSCQEFCIDSEIQAGRRVDGRPYRLPMVHVPEVDPATPKEH</sequence>
<reference evidence="2" key="1">
    <citation type="submission" date="2025-08" db="UniProtKB">
        <authorList>
            <consortium name="RefSeq"/>
        </authorList>
    </citation>
    <scope>IDENTIFICATION</scope>
    <source>
        <tissue evidence="2">Blood</tissue>
    </source>
</reference>
<dbReference type="Proteomes" id="UP000248483">
    <property type="component" value="Unplaced"/>
</dbReference>
<proteinExistence type="predicted"/>
<protein>
    <submittedName>
        <fullName evidence="2">LOW QUALITY PROTEIN: beta-defensin 108B</fullName>
    </submittedName>
</protein>
<dbReference type="CTD" id="245911"/>